<feature type="disulfide bond" evidence="1">
    <location>
        <begin position="189"/>
        <end position="223"/>
    </location>
</feature>
<sequence length="269" mass="28764">MMSRSSAAFLAFLIVFVSLEFSNAISPSSCMQNPTVYSPNATNCADERDSGACRAIFSASTATARDPKCIDPNLEEFALECANTCGLCCETAAYNCGDDPVSPINCTANVRYCRDASWTTVMTQYCPGTCGLCTSASASCRDINTGCLNMRPLCNDINFNTYMRANCQRTCYFCSTTTVTTASPSTATCLDVATNCAANVGLCNNSAYMTLMTTKCPRTCGRCTSTGVSTTCVNANANCASWVANGFCTNTFYSVAQRRQYCARSCNLC</sequence>
<dbReference type="Pfam" id="PF01549">
    <property type="entry name" value="ShK"/>
    <property type="match status" value="4"/>
</dbReference>
<evidence type="ECO:0000313" key="5">
    <source>
        <dbReference type="WBParaSite" id="PSU_v2.g2904.t1"/>
    </source>
</evidence>
<feature type="disulfide bond" evidence="1">
    <location>
        <begin position="140"/>
        <end position="174"/>
    </location>
</feature>
<feature type="chain" id="PRO_5036928548" evidence="2">
    <location>
        <begin position="25"/>
        <end position="269"/>
    </location>
</feature>
<keyword evidence="1" id="KW-1015">Disulfide bond</keyword>
<keyword evidence="4" id="KW-1185">Reference proteome</keyword>
<reference evidence="5" key="1">
    <citation type="submission" date="2022-11" db="UniProtKB">
        <authorList>
            <consortium name="WormBaseParasite"/>
        </authorList>
    </citation>
    <scope>IDENTIFICATION</scope>
</reference>
<protein>
    <submittedName>
        <fullName evidence="5">ShKT domain-containing protein</fullName>
    </submittedName>
</protein>
<accession>A0A914YTB3</accession>
<dbReference type="PROSITE" id="PS51670">
    <property type="entry name" value="SHKT"/>
    <property type="match status" value="4"/>
</dbReference>
<evidence type="ECO:0000256" key="1">
    <source>
        <dbReference type="PROSITE-ProRule" id="PRU01005"/>
    </source>
</evidence>
<name>A0A914YTB3_9BILA</name>
<proteinExistence type="predicted"/>
<feature type="domain" description="ShKT" evidence="3">
    <location>
        <begin position="232"/>
        <end position="269"/>
    </location>
</feature>
<organism evidence="4 5">
    <name type="scientific">Panagrolaimus superbus</name>
    <dbReference type="NCBI Taxonomy" id="310955"/>
    <lineage>
        <taxon>Eukaryota</taxon>
        <taxon>Metazoa</taxon>
        <taxon>Ecdysozoa</taxon>
        <taxon>Nematoda</taxon>
        <taxon>Chromadorea</taxon>
        <taxon>Rhabditida</taxon>
        <taxon>Tylenchina</taxon>
        <taxon>Panagrolaimomorpha</taxon>
        <taxon>Panagrolaimoidea</taxon>
        <taxon>Panagrolaimidae</taxon>
        <taxon>Panagrolaimus</taxon>
    </lineage>
</organism>
<dbReference type="WBParaSite" id="PSU_v2.g2904.t1">
    <property type="protein sequence ID" value="PSU_v2.g2904.t1"/>
    <property type="gene ID" value="PSU_v2.g2904"/>
</dbReference>
<dbReference type="Gene3D" id="1.10.10.1940">
    <property type="match status" value="4"/>
</dbReference>
<dbReference type="PANTHER" id="PTHR21724:SF109">
    <property type="entry name" value="SHKT DOMAIN-CONTAINING PROTEIN"/>
    <property type="match status" value="1"/>
</dbReference>
<evidence type="ECO:0000259" key="3">
    <source>
        <dbReference type="PROSITE" id="PS51670"/>
    </source>
</evidence>
<feature type="domain" description="ShKT" evidence="3">
    <location>
        <begin position="189"/>
        <end position="223"/>
    </location>
</feature>
<dbReference type="InterPro" id="IPR003582">
    <property type="entry name" value="ShKT_dom"/>
</dbReference>
<dbReference type="PANTHER" id="PTHR21724">
    <property type="entry name" value="SHKT DOMAIN-CONTAINING PROTEIN"/>
    <property type="match status" value="1"/>
</dbReference>
<comment type="caution">
    <text evidence="1">Lacks conserved residue(s) required for the propagation of feature annotation.</text>
</comment>
<keyword evidence="2" id="KW-0732">Signal</keyword>
<dbReference type="Proteomes" id="UP000887577">
    <property type="component" value="Unplaced"/>
</dbReference>
<feature type="signal peptide" evidence="2">
    <location>
        <begin position="1"/>
        <end position="24"/>
    </location>
</feature>
<dbReference type="AlphaFoldDB" id="A0A914YTB3"/>
<dbReference type="SMART" id="SM00254">
    <property type="entry name" value="ShKT"/>
    <property type="match status" value="5"/>
</dbReference>
<evidence type="ECO:0000313" key="4">
    <source>
        <dbReference type="Proteomes" id="UP000887577"/>
    </source>
</evidence>
<evidence type="ECO:0000256" key="2">
    <source>
        <dbReference type="SAM" id="SignalP"/>
    </source>
</evidence>
<feature type="domain" description="ShKT" evidence="3">
    <location>
        <begin position="96"/>
        <end position="133"/>
    </location>
</feature>
<feature type="domain" description="ShKT" evidence="3">
    <location>
        <begin position="140"/>
        <end position="174"/>
    </location>
</feature>